<feature type="non-terminal residue" evidence="2">
    <location>
        <position position="72"/>
    </location>
</feature>
<evidence type="ECO:0000313" key="3">
    <source>
        <dbReference type="Proteomes" id="UP000230423"/>
    </source>
</evidence>
<evidence type="ECO:0000313" key="2">
    <source>
        <dbReference type="EMBL" id="PIO54565.1"/>
    </source>
</evidence>
<name>A0A2G9T9H5_TELCI</name>
<gene>
    <name evidence="2" type="ORF">TELCIR_24071</name>
</gene>
<organism evidence="2 3">
    <name type="scientific">Teladorsagia circumcincta</name>
    <name type="common">Brown stomach worm</name>
    <name type="synonym">Ostertagia circumcincta</name>
    <dbReference type="NCBI Taxonomy" id="45464"/>
    <lineage>
        <taxon>Eukaryota</taxon>
        <taxon>Metazoa</taxon>
        <taxon>Ecdysozoa</taxon>
        <taxon>Nematoda</taxon>
        <taxon>Chromadorea</taxon>
        <taxon>Rhabditida</taxon>
        <taxon>Rhabditina</taxon>
        <taxon>Rhabditomorpha</taxon>
        <taxon>Strongyloidea</taxon>
        <taxon>Trichostrongylidae</taxon>
        <taxon>Teladorsagia</taxon>
    </lineage>
</organism>
<sequence length="72" mass="8147">MFLRERKTIIISVHLLGQKPQKTGHKSDERRMFTLEGRAVTAGYLVILLIGLLGNILAISVLRKHPLMKTHS</sequence>
<keyword evidence="1" id="KW-0812">Transmembrane</keyword>
<dbReference type="EMBL" id="KZ395133">
    <property type="protein sequence ID" value="PIO54565.1"/>
    <property type="molecule type" value="Genomic_DNA"/>
</dbReference>
<evidence type="ECO:0008006" key="4">
    <source>
        <dbReference type="Google" id="ProtNLM"/>
    </source>
</evidence>
<dbReference type="Proteomes" id="UP000230423">
    <property type="component" value="Unassembled WGS sequence"/>
</dbReference>
<keyword evidence="1" id="KW-1133">Transmembrane helix</keyword>
<protein>
    <recommendedName>
        <fullName evidence="4">G-protein coupled receptors family 1 profile domain-containing protein</fullName>
    </recommendedName>
</protein>
<feature type="transmembrane region" description="Helical" evidence="1">
    <location>
        <begin position="42"/>
        <end position="62"/>
    </location>
</feature>
<accession>A0A2G9T9H5</accession>
<proteinExistence type="predicted"/>
<evidence type="ECO:0000256" key="1">
    <source>
        <dbReference type="SAM" id="Phobius"/>
    </source>
</evidence>
<reference evidence="2 3" key="1">
    <citation type="submission" date="2015-09" db="EMBL/GenBank/DDBJ databases">
        <title>Draft genome of the parasitic nematode Teladorsagia circumcincta isolate WARC Sus (inbred).</title>
        <authorList>
            <person name="Mitreva M."/>
        </authorList>
    </citation>
    <scope>NUCLEOTIDE SEQUENCE [LARGE SCALE GENOMIC DNA]</scope>
    <source>
        <strain evidence="2 3">S</strain>
    </source>
</reference>
<keyword evidence="3" id="KW-1185">Reference proteome</keyword>
<dbReference type="AlphaFoldDB" id="A0A2G9T9H5"/>
<keyword evidence="1" id="KW-0472">Membrane</keyword>